<dbReference type="OrthoDB" id="239724at2157"/>
<protein>
    <submittedName>
        <fullName evidence="3">DUF4179 domain-containing protein</fullName>
    </submittedName>
</protein>
<feature type="domain" description="DUF7282" evidence="2">
    <location>
        <begin position="268"/>
        <end position="353"/>
    </location>
</feature>
<comment type="caution">
    <text evidence="3">The sequence shown here is derived from an EMBL/GenBank/DDBJ whole genome shotgun (WGS) entry which is preliminary data.</text>
</comment>
<dbReference type="AlphaFoldDB" id="A0A4S3TIS6"/>
<feature type="domain" description="DUF7282" evidence="2">
    <location>
        <begin position="45"/>
        <end position="154"/>
    </location>
</feature>
<dbReference type="Pfam" id="PF23951">
    <property type="entry name" value="DUF7282"/>
    <property type="match status" value="2"/>
</dbReference>
<organism evidence="3 4">
    <name type="scientific">Salinadaptatus halalkaliphilus</name>
    <dbReference type="NCBI Taxonomy" id="2419781"/>
    <lineage>
        <taxon>Archaea</taxon>
        <taxon>Methanobacteriati</taxon>
        <taxon>Methanobacteriota</taxon>
        <taxon>Stenosarchaea group</taxon>
        <taxon>Halobacteria</taxon>
        <taxon>Halobacteriales</taxon>
        <taxon>Natrialbaceae</taxon>
        <taxon>Salinadaptatus</taxon>
    </lineage>
</organism>
<reference evidence="3 4" key="1">
    <citation type="submission" date="2018-10" db="EMBL/GenBank/DDBJ databases">
        <title>Natronolimnobius sp. XQ-INN 246 isolated from Inner Mongolia Autonomous Region of China.</title>
        <authorList>
            <person name="Xue Q."/>
        </authorList>
    </citation>
    <scope>NUCLEOTIDE SEQUENCE [LARGE SCALE GENOMIC DNA]</scope>
    <source>
        <strain evidence="3 4">XQ-INN 246</strain>
    </source>
</reference>
<keyword evidence="4" id="KW-1185">Reference proteome</keyword>
<dbReference type="Proteomes" id="UP000318864">
    <property type="component" value="Unassembled WGS sequence"/>
</dbReference>
<proteinExistence type="predicted"/>
<evidence type="ECO:0000259" key="2">
    <source>
        <dbReference type="Pfam" id="PF23951"/>
    </source>
</evidence>
<dbReference type="RefSeq" id="WP_141465708.1">
    <property type="nucleotide sequence ID" value="NZ_RBZW01000055.1"/>
</dbReference>
<feature type="compositionally biased region" description="Acidic residues" evidence="1">
    <location>
        <begin position="359"/>
        <end position="374"/>
    </location>
</feature>
<dbReference type="Gene3D" id="2.60.40.10">
    <property type="entry name" value="Immunoglobulins"/>
    <property type="match status" value="1"/>
</dbReference>
<evidence type="ECO:0000313" key="3">
    <source>
        <dbReference type="EMBL" id="THE63862.1"/>
    </source>
</evidence>
<evidence type="ECO:0000256" key="1">
    <source>
        <dbReference type="SAM" id="MobiDB-lite"/>
    </source>
</evidence>
<feature type="region of interest" description="Disordered" evidence="1">
    <location>
        <begin position="359"/>
        <end position="381"/>
    </location>
</feature>
<dbReference type="InterPro" id="IPR013783">
    <property type="entry name" value="Ig-like_fold"/>
</dbReference>
<gene>
    <name evidence="3" type="ORF">D8Y22_16185</name>
</gene>
<accession>A0A4S3TIS6</accession>
<sequence length="381" mass="40383">MSSRSTLGTVKRIVAILLAIAIVLAAGVIVGQAPALFGVEEELEASIEFEDQHGEGENVTVAEVALSDGGFVVITDDDGQPLAVSDYLEAGSHENVTVERNEDADDTELLGRLTATVHQDTTDDESYAYAQTDGTEDHPYLENGFPVTDTATVTTTDDEGLVTDSFTVDAVDGPSTVTTNETPTIVADISNPTDLQSQQPIEFRIDGQLVEQQTLDLEAGESREIAAEIDMRSVHPGERTIGVYTDGDGMLVSIDVEFHAEPMVAVREASDESVTVDAAIPAAGFVAIEHNETDETLGTSASLEPGEHDDIRISLDENATIEADDELRAVLYEGDPDDLEAATVIEDDDGDPVEATITLEDDTAADDASDDEPTVETALGA</sequence>
<name>A0A4S3TIS6_9EURY</name>
<dbReference type="InterPro" id="IPR055706">
    <property type="entry name" value="Slg1/2_DUF7282"/>
</dbReference>
<dbReference type="EMBL" id="RBZW01000055">
    <property type="protein sequence ID" value="THE63862.1"/>
    <property type="molecule type" value="Genomic_DNA"/>
</dbReference>
<evidence type="ECO:0000313" key="4">
    <source>
        <dbReference type="Proteomes" id="UP000318864"/>
    </source>
</evidence>